<dbReference type="Proteomes" id="UP000287910">
    <property type="component" value="Unassembled WGS sequence"/>
</dbReference>
<evidence type="ECO:0000313" key="4">
    <source>
        <dbReference type="EMBL" id="RUL49578.1"/>
    </source>
</evidence>
<dbReference type="PANTHER" id="PTHR30487:SF0">
    <property type="entry name" value="PREPILIN LEADER PEPTIDASE_N-METHYLTRANSFERASE-RELATED"/>
    <property type="match status" value="1"/>
</dbReference>
<feature type="transmembrane region" description="Helical" evidence="2">
    <location>
        <begin position="48"/>
        <end position="70"/>
    </location>
</feature>
<evidence type="ECO:0000256" key="1">
    <source>
        <dbReference type="ARBA" id="ARBA00005801"/>
    </source>
</evidence>
<gene>
    <name evidence="4" type="ORF">EK386_14905</name>
</gene>
<keyword evidence="2" id="KW-0472">Membrane</keyword>
<keyword evidence="2" id="KW-0812">Transmembrane</keyword>
<dbReference type="AlphaFoldDB" id="A0A3S0RUE0"/>
<evidence type="ECO:0000313" key="5">
    <source>
        <dbReference type="Proteomes" id="UP000287910"/>
    </source>
</evidence>
<dbReference type="Pfam" id="PF01478">
    <property type="entry name" value="Peptidase_A24"/>
    <property type="match status" value="1"/>
</dbReference>
<dbReference type="EMBL" id="RYYR01000024">
    <property type="protein sequence ID" value="RUL49578.1"/>
    <property type="molecule type" value="Genomic_DNA"/>
</dbReference>
<comment type="caution">
    <text evidence="4">The sequence shown here is derived from an EMBL/GenBank/DDBJ whole genome shotgun (WGS) entry which is preliminary data.</text>
</comment>
<reference evidence="4 5" key="1">
    <citation type="submission" date="2018-12" db="EMBL/GenBank/DDBJ databases">
        <title>Lysinibacillus antri sp. nov., isolated from a cave soil.</title>
        <authorList>
            <person name="Narsing Rao M.P."/>
            <person name="Zhang H."/>
            <person name="Dong Z.-Y."/>
            <person name="Niu X.-K."/>
            <person name="Zhang K."/>
            <person name="Fang B.-Z."/>
            <person name="Kang Y.-Q."/>
            <person name="Xiao M."/>
            <person name="Li W.-J."/>
        </authorList>
    </citation>
    <scope>NUCLEOTIDE SEQUENCE [LARGE SCALE GENOMIC DNA]</scope>
    <source>
        <strain evidence="4 5">SYSU K30002</strain>
    </source>
</reference>
<dbReference type="Gene3D" id="1.20.120.1220">
    <property type="match status" value="1"/>
</dbReference>
<feature type="transmembrane region" description="Helical" evidence="2">
    <location>
        <begin position="147"/>
        <end position="166"/>
    </location>
</feature>
<dbReference type="InterPro" id="IPR050882">
    <property type="entry name" value="Prepilin_peptidase/N-MTase"/>
</dbReference>
<dbReference type="GO" id="GO:0005886">
    <property type="term" value="C:plasma membrane"/>
    <property type="evidence" value="ECO:0007669"/>
    <property type="project" value="TreeGrafter"/>
</dbReference>
<comment type="similarity">
    <text evidence="1">Belongs to the peptidase A24 family.</text>
</comment>
<feature type="transmembrane region" description="Helical" evidence="2">
    <location>
        <begin position="90"/>
        <end position="111"/>
    </location>
</feature>
<dbReference type="RefSeq" id="WP_126659980.1">
    <property type="nucleotide sequence ID" value="NZ_RYYR01000024.1"/>
</dbReference>
<proteinExistence type="inferred from homology"/>
<organism evidence="4 5">
    <name type="scientific">Lysinibacillus antri</name>
    <dbReference type="NCBI Taxonomy" id="2498145"/>
    <lineage>
        <taxon>Bacteria</taxon>
        <taxon>Bacillati</taxon>
        <taxon>Bacillota</taxon>
        <taxon>Bacilli</taxon>
        <taxon>Bacillales</taxon>
        <taxon>Bacillaceae</taxon>
        <taxon>Lysinibacillus</taxon>
    </lineage>
</organism>
<dbReference type="GO" id="GO:0006465">
    <property type="term" value="P:signal peptide processing"/>
    <property type="evidence" value="ECO:0007669"/>
    <property type="project" value="TreeGrafter"/>
</dbReference>
<feature type="transmembrane region" description="Helical" evidence="2">
    <location>
        <begin position="23"/>
        <end position="41"/>
    </location>
</feature>
<name>A0A3S0RUE0_9BACI</name>
<accession>A0A3S0RUE0</accession>
<evidence type="ECO:0000256" key="2">
    <source>
        <dbReference type="SAM" id="Phobius"/>
    </source>
</evidence>
<keyword evidence="5" id="KW-1185">Reference proteome</keyword>
<keyword evidence="2" id="KW-1133">Transmembrane helix</keyword>
<protein>
    <submittedName>
        <fullName evidence="4">Prepilin peptidase</fullName>
    </submittedName>
</protein>
<dbReference type="GO" id="GO:0004190">
    <property type="term" value="F:aspartic-type endopeptidase activity"/>
    <property type="evidence" value="ECO:0007669"/>
    <property type="project" value="InterPro"/>
</dbReference>
<feature type="domain" description="Prepilin type IV endopeptidase peptidase" evidence="3">
    <location>
        <begin position="4"/>
        <end position="105"/>
    </location>
</feature>
<dbReference type="InterPro" id="IPR000045">
    <property type="entry name" value="Prepilin_IV_endopep_pep"/>
</dbReference>
<dbReference type="PANTHER" id="PTHR30487">
    <property type="entry name" value="TYPE 4 PREPILIN-LIKE PROTEINS LEADER PEPTIDE-PROCESSING ENZYME"/>
    <property type="match status" value="1"/>
</dbReference>
<evidence type="ECO:0000259" key="3">
    <source>
        <dbReference type="Pfam" id="PF01478"/>
    </source>
</evidence>
<sequence>MVEIVLLSVLLICLITDIYSRRILNVVTIPAILFGLIYFTAQSGLEGLWFSFSGFILGLILLLIPFMLGGMGAGDVKLMAAIGALMGSTFVLYAFFFTAVIGGCISGIILLRRMGIKQMATHMFITFAVFRGNAKEMHATTEGKSKFSFPYGIAIVSGTLLAYIWGGF</sequence>